<evidence type="ECO:0000313" key="1">
    <source>
        <dbReference type="EMBL" id="KEH37814.1"/>
    </source>
</evidence>
<dbReference type="HOGENOM" id="CLU_2761562_0_0_1"/>
<reference evidence="2" key="4">
    <citation type="journal article" date="2018" name="Nat. Plants">
        <title>Whole-genome landscape of Medicago truncatula symbiotic genes.</title>
        <authorList>
            <person name="Pecrix Y."/>
            <person name="Gamas P."/>
            <person name="Carrere S."/>
        </authorList>
    </citation>
    <scope>NUCLEOTIDE SEQUENCE</scope>
    <source>
        <tissue evidence="2">Leaves</tissue>
    </source>
</reference>
<name>A0A072V6X4_MEDTR</name>
<reference evidence="1 4" key="2">
    <citation type="journal article" date="2014" name="BMC Genomics">
        <title>An improved genome release (version Mt4.0) for the model legume Medicago truncatula.</title>
        <authorList>
            <person name="Tang H."/>
            <person name="Krishnakumar V."/>
            <person name="Bidwell S."/>
            <person name="Rosen B."/>
            <person name="Chan A."/>
            <person name="Zhou S."/>
            <person name="Gentzbittel L."/>
            <person name="Childs K.L."/>
            <person name="Yandell M."/>
            <person name="Gundlach H."/>
            <person name="Mayer K.F."/>
            <person name="Schwartz D.C."/>
            <person name="Town C.D."/>
        </authorList>
    </citation>
    <scope>GENOME REANNOTATION</scope>
    <source>
        <strain evidence="1">A17</strain>
        <strain evidence="3 4">cv. Jemalong A17</strain>
    </source>
</reference>
<dbReference type="Proteomes" id="UP000265566">
    <property type="component" value="Chromosome 2"/>
</dbReference>
<evidence type="ECO:0000313" key="3">
    <source>
        <dbReference type="EnsemblPlants" id="KEH37814"/>
    </source>
</evidence>
<accession>A0A072V6X4</accession>
<dbReference type="Proteomes" id="UP000002051">
    <property type="component" value="Chromosome 2"/>
</dbReference>
<sequence>MGETRAAVQLLREIGGKLVKHILILCVMINFIIDAHDLYSEVIVKRVLPDVVTLGNVQCIVVQLKEAIGF</sequence>
<dbReference type="EMBL" id="CM001218">
    <property type="protein sequence ID" value="KEH37814.1"/>
    <property type="molecule type" value="Genomic_DNA"/>
</dbReference>
<dbReference type="AlphaFoldDB" id="A0A072V6X4"/>
<dbReference type="EMBL" id="PSQE01000002">
    <property type="protein sequence ID" value="RHN73886.1"/>
    <property type="molecule type" value="Genomic_DNA"/>
</dbReference>
<protein>
    <submittedName>
        <fullName evidence="1 3">Uncharacterized protein</fullName>
    </submittedName>
</protein>
<keyword evidence="4" id="KW-1185">Reference proteome</keyword>
<dbReference type="PaxDb" id="3880-AES65728"/>
<evidence type="ECO:0000313" key="2">
    <source>
        <dbReference type="EMBL" id="RHN73886.1"/>
    </source>
</evidence>
<proteinExistence type="predicted"/>
<dbReference type="EnsemblPlants" id="KEH37814">
    <property type="protein sequence ID" value="KEH37814"/>
    <property type="gene ID" value="MTR_2g048195"/>
</dbReference>
<evidence type="ECO:0000313" key="4">
    <source>
        <dbReference type="Proteomes" id="UP000002051"/>
    </source>
</evidence>
<dbReference type="Gramene" id="rna9774">
    <property type="protein sequence ID" value="RHN73886.1"/>
    <property type="gene ID" value="gene9774"/>
</dbReference>
<reference evidence="3" key="3">
    <citation type="submission" date="2015-04" db="UniProtKB">
        <authorList>
            <consortium name="EnsemblPlants"/>
        </authorList>
    </citation>
    <scope>IDENTIFICATION</scope>
    <source>
        <strain evidence="3">cv. Jemalong A17</strain>
    </source>
</reference>
<reference evidence="1 4" key="1">
    <citation type="journal article" date="2011" name="Nature">
        <title>The Medicago genome provides insight into the evolution of rhizobial symbioses.</title>
        <authorList>
            <person name="Young N.D."/>
            <person name="Debelle F."/>
            <person name="Oldroyd G.E."/>
            <person name="Geurts R."/>
            <person name="Cannon S.B."/>
            <person name="Udvardi M.K."/>
            <person name="Benedito V.A."/>
            <person name="Mayer K.F."/>
            <person name="Gouzy J."/>
            <person name="Schoof H."/>
            <person name="Van de Peer Y."/>
            <person name="Proost S."/>
            <person name="Cook D.R."/>
            <person name="Meyers B.C."/>
            <person name="Spannagl M."/>
            <person name="Cheung F."/>
            <person name="De Mita S."/>
            <person name="Krishnakumar V."/>
            <person name="Gundlach H."/>
            <person name="Zhou S."/>
            <person name="Mudge J."/>
            <person name="Bharti A.K."/>
            <person name="Murray J.D."/>
            <person name="Naoumkina M.A."/>
            <person name="Rosen B."/>
            <person name="Silverstein K.A."/>
            <person name="Tang H."/>
            <person name="Rombauts S."/>
            <person name="Zhao P.X."/>
            <person name="Zhou P."/>
            <person name="Barbe V."/>
            <person name="Bardou P."/>
            <person name="Bechner M."/>
            <person name="Bellec A."/>
            <person name="Berger A."/>
            <person name="Berges H."/>
            <person name="Bidwell S."/>
            <person name="Bisseling T."/>
            <person name="Choisne N."/>
            <person name="Couloux A."/>
            <person name="Denny R."/>
            <person name="Deshpande S."/>
            <person name="Dai X."/>
            <person name="Doyle J.J."/>
            <person name="Dudez A.M."/>
            <person name="Farmer A.D."/>
            <person name="Fouteau S."/>
            <person name="Franken C."/>
            <person name="Gibelin C."/>
            <person name="Gish J."/>
            <person name="Goldstein S."/>
            <person name="Gonzalez A.J."/>
            <person name="Green P.J."/>
            <person name="Hallab A."/>
            <person name="Hartog M."/>
            <person name="Hua A."/>
            <person name="Humphray S.J."/>
            <person name="Jeong D.H."/>
            <person name="Jing Y."/>
            <person name="Jocker A."/>
            <person name="Kenton S.M."/>
            <person name="Kim D.J."/>
            <person name="Klee K."/>
            <person name="Lai H."/>
            <person name="Lang C."/>
            <person name="Lin S."/>
            <person name="Macmil S.L."/>
            <person name="Magdelenat G."/>
            <person name="Matthews L."/>
            <person name="McCorrison J."/>
            <person name="Monaghan E.L."/>
            <person name="Mun J.H."/>
            <person name="Najar F.Z."/>
            <person name="Nicholson C."/>
            <person name="Noirot C."/>
            <person name="O'Bleness M."/>
            <person name="Paule C.R."/>
            <person name="Poulain J."/>
            <person name="Prion F."/>
            <person name="Qin B."/>
            <person name="Qu C."/>
            <person name="Retzel E.F."/>
            <person name="Riddle C."/>
            <person name="Sallet E."/>
            <person name="Samain S."/>
            <person name="Samson N."/>
            <person name="Sanders I."/>
            <person name="Saurat O."/>
            <person name="Scarpelli C."/>
            <person name="Schiex T."/>
            <person name="Segurens B."/>
            <person name="Severin A.J."/>
            <person name="Sherrier D.J."/>
            <person name="Shi R."/>
            <person name="Sims S."/>
            <person name="Singer S.R."/>
            <person name="Sinharoy S."/>
            <person name="Sterck L."/>
            <person name="Viollet A."/>
            <person name="Wang B.B."/>
            <person name="Wang K."/>
            <person name="Wang M."/>
            <person name="Wang X."/>
            <person name="Warfsmann J."/>
            <person name="Weissenbach J."/>
            <person name="White D.D."/>
            <person name="White J.D."/>
            <person name="Wiley G.B."/>
            <person name="Wincker P."/>
            <person name="Xing Y."/>
            <person name="Yang L."/>
            <person name="Yao Z."/>
            <person name="Ying F."/>
            <person name="Zhai J."/>
            <person name="Zhou L."/>
            <person name="Zuber A."/>
            <person name="Denarie J."/>
            <person name="Dixon R.A."/>
            <person name="May G.D."/>
            <person name="Schwartz D.C."/>
            <person name="Rogers J."/>
            <person name="Quetier F."/>
            <person name="Town C.D."/>
            <person name="Roe B.A."/>
        </authorList>
    </citation>
    <scope>NUCLEOTIDE SEQUENCE [LARGE SCALE GENOMIC DNA]</scope>
    <source>
        <strain evidence="1">A17</strain>
        <strain evidence="3 4">cv. Jemalong A17</strain>
    </source>
</reference>
<organism evidence="1 4">
    <name type="scientific">Medicago truncatula</name>
    <name type="common">Barrel medic</name>
    <name type="synonym">Medicago tribuloides</name>
    <dbReference type="NCBI Taxonomy" id="3880"/>
    <lineage>
        <taxon>Eukaryota</taxon>
        <taxon>Viridiplantae</taxon>
        <taxon>Streptophyta</taxon>
        <taxon>Embryophyta</taxon>
        <taxon>Tracheophyta</taxon>
        <taxon>Spermatophyta</taxon>
        <taxon>Magnoliopsida</taxon>
        <taxon>eudicotyledons</taxon>
        <taxon>Gunneridae</taxon>
        <taxon>Pentapetalae</taxon>
        <taxon>rosids</taxon>
        <taxon>fabids</taxon>
        <taxon>Fabales</taxon>
        <taxon>Fabaceae</taxon>
        <taxon>Papilionoideae</taxon>
        <taxon>50 kb inversion clade</taxon>
        <taxon>NPAAA clade</taxon>
        <taxon>Hologalegina</taxon>
        <taxon>IRL clade</taxon>
        <taxon>Trifolieae</taxon>
        <taxon>Medicago</taxon>
    </lineage>
</organism>
<gene>
    <name evidence="1" type="ordered locus">MTR_2g048195</name>
    <name evidence="2" type="ORF">MtrunA17_Chr2g0303431</name>
</gene>